<proteinExistence type="predicted"/>
<dbReference type="RefSeq" id="WP_100985835.1">
    <property type="nucleotide sequence ID" value="NZ_CP025096.1"/>
</dbReference>
<sequence length="450" mass="51536">MSAFESTPPPTPAWTKAEKVLFRFVFIYFIIQVIPLSWQFYRDLFSIDWGAFYYRDLFHLSRYAPHFFGQDDTFVNWAVVALIALAGTVIWSLRDSTRTDYTALFYWLRVVLRYRLAIAVFAYGFIKLFPLLAPLPSISNLNTPYGDFTAWKLFSLSLGIVPSYESFLGLVEIVGGLLLLNRKTTAIGTLIIIPFLGNVFVSNLAYEGGESVYSLLLITFALVLFGYDAIRLFRLVSLEQPTLPNRFKPVFTETWQRYSRLALKSSFIFFAVFLYGYKTYAAYKTGSYQFPKTAGLPGAAGVYDVSVFKLADETLPYSKTDSVRWQDVVFETWNTISIKSNRPVILDRTNTERIMADDASRTYEQAGSAGRHYYRYQVDSTRHVLALTNRNPNYPNETLTLQYERDGSNQIILSGLNERRDSVYVVLNKLNKKYLLNEAAKAGRRGTLKL</sequence>
<dbReference type="KEGG" id="spir:CWM47_00390"/>
<reference evidence="2 3" key="1">
    <citation type="submission" date="2017-11" db="EMBL/GenBank/DDBJ databases">
        <title>Taxonomic description and genome sequences of Spirosoma HA7 sp. nov., isolated from pollen microhabitat of Corylus avellana.</title>
        <authorList>
            <person name="Ambika Manirajan B."/>
            <person name="Suarez C."/>
            <person name="Ratering S."/>
            <person name="Geissler-Plaum R."/>
            <person name="Cardinale M."/>
            <person name="Sylvia S."/>
        </authorList>
    </citation>
    <scope>NUCLEOTIDE SEQUENCE [LARGE SCALE GENOMIC DNA]</scope>
    <source>
        <strain evidence="2 3">HA7</strain>
    </source>
</reference>
<accession>A0A2K8YS37</accession>
<feature type="transmembrane region" description="Helical" evidence="1">
    <location>
        <begin position="261"/>
        <end position="277"/>
    </location>
</feature>
<feature type="transmembrane region" description="Helical" evidence="1">
    <location>
        <begin position="114"/>
        <end position="133"/>
    </location>
</feature>
<keyword evidence="3" id="KW-1185">Reference proteome</keyword>
<keyword evidence="1" id="KW-0812">Transmembrane</keyword>
<feature type="transmembrane region" description="Helical" evidence="1">
    <location>
        <begin position="74"/>
        <end position="93"/>
    </location>
</feature>
<dbReference type="AlphaFoldDB" id="A0A2K8YS37"/>
<gene>
    <name evidence="2" type="ORF">CWM47_00390</name>
</gene>
<feature type="transmembrane region" description="Helical" evidence="1">
    <location>
        <begin position="153"/>
        <end position="180"/>
    </location>
</feature>
<dbReference type="Proteomes" id="UP000232883">
    <property type="component" value="Chromosome"/>
</dbReference>
<keyword evidence="1" id="KW-1133">Transmembrane helix</keyword>
<keyword evidence="1" id="KW-0472">Membrane</keyword>
<organism evidence="2 3">
    <name type="scientific">Spirosoma pollinicola</name>
    <dbReference type="NCBI Taxonomy" id="2057025"/>
    <lineage>
        <taxon>Bacteria</taxon>
        <taxon>Pseudomonadati</taxon>
        <taxon>Bacteroidota</taxon>
        <taxon>Cytophagia</taxon>
        <taxon>Cytophagales</taxon>
        <taxon>Cytophagaceae</taxon>
        <taxon>Spirosoma</taxon>
    </lineage>
</organism>
<evidence type="ECO:0000313" key="3">
    <source>
        <dbReference type="Proteomes" id="UP000232883"/>
    </source>
</evidence>
<dbReference type="EMBL" id="CP025096">
    <property type="protein sequence ID" value="AUD00409.1"/>
    <property type="molecule type" value="Genomic_DNA"/>
</dbReference>
<feature type="transmembrane region" description="Helical" evidence="1">
    <location>
        <begin position="212"/>
        <end position="230"/>
    </location>
</feature>
<evidence type="ECO:0008006" key="4">
    <source>
        <dbReference type="Google" id="ProtNLM"/>
    </source>
</evidence>
<feature type="transmembrane region" description="Helical" evidence="1">
    <location>
        <begin position="20"/>
        <end position="41"/>
    </location>
</feature>
<evidence type="ECO:0000256" key="1">
    <source>
        <dbReference type="SAM" id="Phobius"/>
    </source>
</evidence>
<feature type="transmembrane region" description="Helical" evidence="1">
    <location>
        <begin position="187"/>
        <end position="206"/>
    </location>
</feature>
<dbReference type="OrthoDB" id="102112at2"/>
<evidence type="ECO:0000313" key="2">
    <source>
        <dbReference type="EMBL" id="AUD00409.1"/>
    </source>
</evidence>
<protein>
    <recommendedName>
        <fullName evidence="4">DoxX family protein</fullName>
    </recommendedName>
</protein>
<name>A0A2K8YS37_9BACT</name>